<dbReference type="Gene3D" id="3.10.450.50">
    <property type="match status" value="1"/>
</dbReference>
<dbReference type="RefSeq" id="WP_209136730.1">
    <property type="nucleotide sequence ID" value="NZ_JAGHKO010000001.1"/>
</dbReference>
<keyword evidence="3" id="KW-1185">Reference proteome</keyword>
<proteinExistence type="predicted"/>
<dbReference type="SUPFAM" id="SSF54427">
    <property type="entry name" value="NTF2-like"/>
    <property type="match status" value="1"/>
</dbReference>
<evidence type="ECO:0000313" key="3">
    <source>
        <dbReference type="Proteomes" id="UP000677244"/>
    </source>
</evidence>
<reference evidence="2 3" key="1">
    <citation type="submission" date="2021-03" db="EMBL/GenBank/DDBJ databases">
        <title>Assistant Professor.</title>
        <authorList>
            <person name="Huq M.A."/>
        </authorList>
    </citation>
    <scope>NUCLEOTIDE SEQUENCE [LARGE SCALE GENOMIC DNA]</scope>
    <source>
        <strain evidence="2 3">MAH-29</strain>
    </source>
</reference>
<dbReference type="Proteomes" id="UP000677244">
    <property type="component" value="Unassembled WGS sequence"/>
</dbReference>
<protein>
    <submittedName>
        <fullName evidence="2">Nuclear transport factor 2 family protein</fullName>
    </submittedName>
</protein>
<dbReference type="EMBL" id="JAGHKO010000001">
    <property type="protein sequence ID" value="MBO9198646.1"/>
    <property type="molecule type" value="Genomic_DNA"/>
</dbReference>
<name>A0ABS3YL75_9BACT</name>
<dbReference type="InterPro" id="IPR032710">
    <property type="entry name" value="NTF2-like_dom_sf"/>
</dbReference>
<dbReference type="InterPro" id="IPR027843">
    <property type="entry name" value="DUF4440"/>
</dbReference>
<comment type="caution">
    <text evidence="2">The sequence shown here is derived from an EMBL/GenBank/DDBJ whole genome shotgun (WGS) entry which is preliminary data.</text>
</comment>
<accession>A0ABS3YL75</accession>
<feature type="domain" description="DUF4440" evidence="1">
    <location>
        <begin position="27"/>
        <end position="131"/>
    </location>
</feature>
<evidence type="ECO:0000313" key="2">
    <source>
        <dbReference type="EMBL" id="MBO9198646.1"/>
    </source>
</evidence>
<organism evidence="2 3">
    <name type="scientific">Niastella soli</name>
    <dbReference type="NCBI Taxonomy" id="2821487"/>
    <lineage>
        <taxon>Bacteria</taxon>
        <taxon>Pseudomonadati</taxon>
        <taxon>Bacteroidota</taxon>
        <taxon>Chitinophagia</taxon>
        <taxon>Chitinophagales</taxon>
        <taxon>Chitinophagaceae</taxon>
        <taxon>Niastella</taxon>
    </lineage>
</organism>
<dbReference type="Pfam" id="PF14534">
    <property type="entry name" value="DUF4440"/>
    <property type="match status" value="1"/>
</dbReference>
<sequence length="144" mass="16139">MKRLLTGMLFVFILNTAFSQSKDIEAIKSLNEAWLKSYPARDSLTLSKILADDFILVNPRGINMTKTEVLHSLHSPEVETVSVHIDSVGVRLFGDMGLITCKTTFILRMNNKESTGKNCYSDLYAKRNGRWSAVAAHVTLLSME</sequence>
<evidence type="ECO:0000259" key="1">
    <source>
        <dbReference type="Pfam" id="PF14534"/>
    </source>
</evidence>
<gene>
    <name evidence="2" type="ORF">J7I42_00135</name>
</gene>